<dbReference type="Proteomes" id="UP000245771">
    <property type="component" value="Unassembled WGS sequence"/>
</dbReference>
<dbReference type="GeneID" id="37023312"/>
<dbReference type="FunCoup" id="A0A316VGA0">
    <property type="interactions" value="229"/>
</dbReference>
<sequence>MLEGVLASVLNRFLASYVDGLNTSQLNVGIWSGDVKLRNLRLKTSALDKFRLPIDVKEGYLGDLTLSIPWSNLKGKPVRVLVENVYLLAAPRNANVDVDEAEEDERAQAAKQEKLANAELLGRNGSSSVSMSAEDAQKSESFTSSLVTKIVDNLQITVRNIHIRYEDDLSNPEHPFSAGLTLAEFSAVSTDKDWNPTFIQNSADGIHKLARLESLAAYWDTDTVSLAGYPVEEAQEKFKSLIAREGNVPSHQFILSPVSGAGRLTMRRKMTPETPKVNAELLFDQLGFALDDEQYRDIISVTDLFHFFTRYAQYRRFRPAPEELEENRPRALLQFAGRAILNEVHEKHRVWSWDYFRQRRDDRKEYVRLFKEKEYENQKANQKQAAVQPTTSDSGSELAELERRLSYKDIRFYRSIARSELRRERLQKRKEEVESGHSTAQQQGAGGGWLGWIWRGNANADENNDGMLNEEQRKELYDAIEWDEDNASSIAQAVDLPGDAMKLRMTTKLQTGSFTLRDHSRGNDVISLVFDSLKGSMIQRIDNLQAAISLGGLRVYDGTLPNTLYPQIVRVKDEELERSVSNSRQNSRDENALEAVHQESDPENPFFALEFEHKPLDKRADNALTLRMRSLEIIYHKTYVESIVRFFQPPESELEFIGALIDVASETLEGIRKETRAGLESALDNHKTIDVDLAIQAPIIIVPEEPTRKDCQHIVLDAGKISLNSVLADQSAIETVKSRQGKQYTDDDYKQLEDLMYDRFFVKLESTQLVMGKNLEQCMRSLSGTSQEDHEMHLLERINLDFTLHNSILPKAPNLTKFKMTGHLPILRVNFSDRKYKVLMAVIDVAIPDLDDKASAPKSEANGKISEIEQTLEPPTASKRRSRSTLQASSSSATFDLNRERRSRIASQMRGGDEYLVDSTTVDEDDDENENAFEDAEDATADRINAHQKTFELQFVVDALQGSIYKSNTDPSKPDRLLVEASFEGFELGVAVYPYHLEVDVGLRSLDIEDKIVQQKGDVFKHIITSKTVDDGATRGGTGDSVHLTKNDKDLVRVKYTRVQTDSPEFMTVYEGIDQSINVELSTINLMLTRVSILALYDWIMTTFVPPDSATPTANGNAEKQIEDSEDQQVTAPPTDGRKEKLRVRVKLTSIVLRLNNDGELLATLTLSTADVAVLLRGNTLRVASRIGSLSLFDNTQREAASPEFKNLLSIEGDELADFTYETFDEADGQTYPGYDMAVWLRTGSLRFVFVEETMADLLRFFSKFAQMKAVYDAATMAASAQATQLQSKAMKMHYDILIRTPIVVMPREADVSADSITAHLGEIYAHNTFLADQNDPSRALIKIEAGIRHIRLASRFIQKRKAHHVQMIDDVNIEVDITQQDGLTREASNEGQDNATASTAQEPDMQILAKMSDVSINLTEQQYQFIMGLMQSIPKAFATIDEDDEEGATAISPTLSENMQQTQEQNKKPVDKPAIDLLPELGTTGRDTEGATVSLSTSIDLLFSVNAINVELFSSAAIDQETMHKSSLARLALTGSEVKLKMLSDSSLEAEVALKAFNVTDTRIDKQTQFRDIIPAIAHEGHQFMLSYSMGSDGSALALVTVDSPKVIFSLDPLFALVDFFMSAFNEQQIEPEQPSRAMSRKQLETSQQSRRTTNKERQAKKAQQEAPAKPESTATLAFRINVVDPTIILLAEPEKADTKAIILSIRQVLMSQQGILALKVDQFGMFMCRMNRPKDTVRLVDNFDIAMSLDSRDAGGPLQQTNTNIEVNVDPIIMRVSLKDMVMISNVINRAIELSSKTGSGSNAKDTSKGAPSRVSSAGGAVQTIRAGEGEGSDAVASTKTAGLSEDGHRLEAAELLVTKEVLKADLQGIQLILIGDVHSLPLLDCSIAAFSVDVRDWTSDMRAALSIGMHVNYYNLKKSHWEPLIDPWNLDFSMESKAGSNTMTLSSKRTMELNITNTLIEQVMTNLSVIQENVREGEDNPDRENQAPFVIRNRTGYRVSLWGQHQGDAKGPRHGAQHIDDGHDLPWRFESWKVMRDHILDRTGGGNELTVHIEGMAWERIRHLNVDQQGEKIVNLRPKIDRVAHRLLCDVSLENNVKVVTLRSTFNIENNTLVPIEFVVLDSNGDLTDIIRKIAPGSSCPVPIEAAFHSRIRMRPDPGFEYGWSNEAVGWQELIKKSTRVLTCNDGNEHEAPFRFQCFTKFDRNDPLARQYPRLTLCVRAPVEVENLLPYDIQYRIFDKNHNRNWSSFLRKGGVSPIHVVDLSHLLLLSIDVQSSVFSPSEFAIISTDNGDDFPVEKFLTLADAENLKLQLRLHYHKYADSGGAFKVQIYSPYIFVNLTGLPFSLKTKSWIGGAKLVAGQDPGSSKSIADVRREPEPFLFSHSTRDRRNRVQLRVGDSSWSRPMSFDAVGSETELTIPSSSRNEEIHLGLTIEEGLGKFKLSKVVKLTPRYMVRNNLGEEVNIREVGGADVVTAQTEGRQPLHFLRVGASKQMCLAYPGLNNKWTSPFNLEDIGRVHLRIARAGHQQHLIKVDVLLEGPTIFISLEHEKGPWPFMLRNESDYTITFMQAIERGDAKQEGGADEAVGKRYELKPRSKMKYAWDYPAMPDKTVKLVANGKERNVNILEIGSLLPFKFPSGDGRGNRIVSLDVRADGPTQTLVISNWSEAHSNYKMKRQNSTLSRTETMRTDVGFEAVDVDTKIISSFNIELEGLGISLINRAQQELAYVSFRGLEFHYSESEVTTAFNVICKWIQIDNQLFTGLFPIVLYPAVIAPNQSALESHPTLQASLIRSKDESHGLVHIKYASFLLQEVTVELDEDFLFACLDFAKIESGGKSEDDSATDFAENPREIPDPKDLVGGGPAGSKEGEGDVYIGILHLQPLAINLSIVRSERSGGDEAEDASSGNPLYFLLNAASMAVGSLADAPIRLSALVIENVRLSPNVLTERITMHYTQAMLFQVYRLVGSIDVLGNPIGLFNNVGNGVVSLFYEPYQGLVMHGHRELGMGIARGASTAVKSIVFGLSDSASKVTGSISQGLAAATMDPAFQARRRITKFRNKPRHALYGLQAAGASFFTGVTSGVEGLALRPLEGAEQNGAAGFVTGIGKALVGFATKPAVGIFDAASNLTTGVKNSLSLFDGEIDRVRLPRFIASDGIVRPYSSREALGQMWLRSCDDGRLIKEHYVAHVDLGSGNHHSKHLHRGSDAENKSKNGNGPKSNMSDSSNQGDNVIMLTTTRILFLKTLKLRCAWEVLLNDLSSISLESEGIALILRGGLAGPFLPLRDIGNAQVQAAPILGNVATKLQEQLLSSSESVADKQIVQPYAVRDTDSGLVGYGFGRISEYSQDHWNERHQLLSKADDEDFLGSLINDSISEPHQYKQGKKATQNDADLQLLAASKIGGDVDALIVGNSDLDPAVEAATKISGLKKVHVAKDAKYEHLFAEPLAPLIKSVVEKGNYTHVFAGHSAIGPDVMARASALLDVSQISDIIAVESEDTFQRPIYAGNALLTVKSNDKVKVITVRGTAFEKAATDGGNGEKAEVAAVDGSAPTSFIEEKINQSSRPDLATAPRVVSGGRALKSGENFVKYIEPLADALKAAVGASRAAVDAGYADNALQVGQTGKIIAPELYVAVGISGAIQHLAGMKDSKTIVAINKDADAPIFQIADLGLVADLYDAVPELTEKVK</sequence>
<accession>A0A316VGA0</accession>
<dbReference type="FunFam" id="3.40.50.1220:FF:000001">
    <property type="entry name" value="Electron transfer flavoprotein, alpha subunit"/>
    <property type="match status" value="1"/>
</dbReference>
<comment type="similarity">
    <text evidence="3">Belongs to the VPS13 family.</text>
</comment>
<feature type="region of interest" description="Disordered" evidence="14">
    <location>
        <begin position="1108"/>
        <end position="1138"/>
    </location>
</feature>
<evidence type="ECO:0000256" key="2">
    <source>
        <dbReference type="ARBA" id="ARBA00005817"/>
    </source>
</evidence>
<keyword evidence="6" id="KW-0813">Transport</keyword>
<keyword evidence="17" id="KW-1185">Reference proteome</keyword>
<feature type="region of interest" description="Disordered" evidence="14">
    <location>
        <begin position="853"/>
        <end position="929"/>
    </location>
</feature>
<feature type="coiled-coil region" evidence="13">
    <location>
        <begin position="416"/>
        <end position="443"/>
    </location>
</feature>
<dbReference type="GO" id="GO:0006869">
    <property type="term" value="P:lipid transport"/>
    <property type="evidence" value="ECO:0007669"/>
    <property type="project" value="UniProtKB-KW"/>
</dbReference>
<feature type="compositionally biased region" description="Low complexity" evidence="14">
    <location>
        <begin position="884"/>
        <end position="894"/>
    </location>
</feature>
<comment type="subunit">
    <text evidence="4">Heterodimer of an alpha and a beta subunit.</text>
</comment>
<feature type="compositionally biased region" description="Basic and acidic residues" evidence="14">
    <location>
        <begin position="2850"/>
        <end position="2860"/>
    </location>
</feature>
<evidence type="ECO:0000256" key="5">
    <source>
        <dbReference type="ARBA" id="ARBA00020656"/>
    </source>
</evidence>
<evidence type="ECO:0000256" key="9">
    <source>
        <dbReference type="ARBA" id="ARBA00022946"/>
    </source>
</evidence>
<dbReference type="InterPro" id="IPR018206">
    <property type="entry name" value="ETF_asu_C_CS"/>
</dbReference>
<dbReference type="Gene3D" id="3.40.50.1220">
    <property type="entry name" value="TPP-binding domain"/>
    <property type="match status" value="1"/>
</dbReference>
<evidence type="ECO:0000256" key="12">
    <source>
        <dbReference type="ARBA" id="ARBA00025416"/>
    </source>
</evidence>
<evidence type="ECO:0000256" key="8">
    <source>
        <dbReference type="ARBA" id="ARBA00022827"/>
    </source>
</evidence>
<feature type="region of interest" description="Disordered" evidence="14">
    <location>
        <begin position="576"/>
        <end position="599"/>
    </location>
</feature>
<dbReference type="InterPro" id="IPR014729">
    <property type="entry name" value="Rossmann-like_a/b/a_fold"/>
</dbReference>
<dbReference type="InterPro" id="IPR029035">
    <property type="entry name" value="DHS-like_NAD/FAD-binding_dom"/>
</dbReference>
<evidence type="ECO:0000256" key="11">
    <source>
        <dbReference type="ARBA" id="ARBA00023128"/>
    </source>
</evidence>
<evidence type="ECO:0000256" key="10">
    <source>
        <dbReference type="ARBA" id="ARBA00023055"/>
    </source>
</evidence>
<dbReference type="InterPro" id="IPR009543">
    <property type="entry name" value="VPS13_VAB"/>
</dbReference>
<dbReference type="InterPro" id="IPR056747">
    <property type="entry name" value="VPS13-like_M"/>
</dbReference>
<evidence type="ECO:0000256" key="7">
    <source>
        <dbReference type="ARBA" id="ARBA00022630"/>
    </source>
</evidence>
<feature type="region of interest" description="Disordered" evidence="14">
    <location>
        <begin position="3194"/>
        <end position="3229"/>
    </location>
</feature>
<dbReference type="Pfam" id="PF12624">
    <property type="entry name" value="VPS13_N"/>
    <property type="match status" value="1"/>
</dbReference>
<evidence type="ECO:0000256" key="3">
    <source>
        <dbReference type="ARBA" id="ARBA00006545"/>
    </source>
</evidence>
<dbReference type="RefSeq" id="XP_025356858.1">
    <property type="nucleotide sequence ID" value="XM_025501531.1"/>
</dbReference>
<feature type="region of interest" description="Disordered" evidence="14">
    <location>
        <begin position="1799"/>
        <end position="1823"/>
    </location>
</feature>
<reference evidence="16 17" key="1">
    <citation type="journal article" date="2018" name="Mol. Biol. Evol.">
        <title>Broad Genomic Sampling Reveals a Smut Pathogenic Ancestry of the Fungal Clade Ustilaginomycotina.</title>
        <authorList>
            <person name="Kijpornyongpan T."/>
            <person name="Mondo S.J."/>
            <person name="Barry K."/>
            <person name="Sandor L."/>
            <person name="Lee J."/>
            <person name="Lipzen A."/>
            <person name="Pangilinan J."/>
            <person name="LaButti K."/>
            <person name="Hainaut M."/>
            <person name="Henrissat B."/>
            <person name="Grigoriev I.V."/>
            <person name="Spatafora J.W."/>
            <person name="Aime M.C."/>
        </authorList>
    </citation>
    <scope>NUCLEOTIDE SEQUENCE [LARGE SCALE GENOMIC DNA]</scope>
    <source>
        <strain evidence="16 17">MCA 3882</strain>
    </source>
</reference>
<comment type="similarity">
    <text evidence="2">Belongs to the ETF alpha-subunit/FixB family.</text>
</comment>
<dbReference type="PANTHER" id="PTHR16166">
    <property type="entry name" value="VACUOLAR PROTEIN SORTING-ASSOCIATED PROTEIN VPS13"/>
    <property type="match status" value="1"/>
</dbReference>
<name>A0A316VGA0_9BASI</name>
<dbReference type="Gene3D" id="3.40.50.620">
    <property type="entry name" value="HUPs"/>
    <property type="match status" value="1"/>
</dbReference>
<keyword evidence="7" id="KW-0285">Flavoprotein</keyword>
<comment type="subcellular location">
    <subcellularLocation>
        <location evidence="1">Mitochondrion matrix</location>
    </subcellularLocation>
</comment>
<feature type="compositionally biased region" description="Basic and acidic residues" evidence="14">
    <location>
        <begin position="1655"/>
        <end position="1665"/>
    </location>
</feature>
<keyword evidence="11" id="KW-0496">Mitochondrion</keyword>
<keyword evidence="10" id="KW-0445">Lipid transport</keyword>
<keyword evidence="9" id="KW-0809">Transit peptide</keyword>
<dbReference type="Pfam" id="PF25036">
    <property type="entry name" value="VPS13_VAB"/>
    <property type="match status" value="1"/>
</dbReference>
<dbReference type="GO" id="GO:0005759">
    <property type="term" value="C:mitochondrial matrix"/>
    <property type="evidence" value="ECO:0007669"/>
    <property type="project" value="UniProtKB-SubCell"/>
</dbReference>
<dbReference type="EMBL" id="KZ819602">
    <property type="protein sequence ID" value="PWN36556.1"/>
    <property type="molecule type" value="Genomic_DNA"/>
</dbReference>
<dbReference type="GO" id="GO:0045324">
    <property type="term" value="P:late endosome to vacuole transport"/>
    <property type="evidence" value="ECO:0007669"/>
    <property type="project" value="TreeGrafter"/>
</dbReference>
<dbReference type="Pfam" id="PF25033">
    <property type="entry name" value="VPS13_M"/>
    <property type="match status" value="1"/>
</dbReference>
<dbReference type="PANTHER" id="PTHR16166:SF93">
    <property type="entry name" value="INTERMEMBRANE LIPID TRANSFER PROTEIN VPS13"/>
    <property type="match status" value="1"/>
</dbReference>
<feature type="region of interest" description="Disordered" evidence="14">
    <location>
        <begin position="378"/>
        <end position="397"/>
    </location>
</feature>
<dbReference type="InterPro" id="IPR014730">
    <property type="entry name" value="ETF_a/b_N"/>
</dbReference>
<feature type="region of interest" description="Disordered" evidence="14">
    <location>
        <begin position="2837"/>
        <end position="2870"/>
    </location>
</feature>
<evidence type="ECO:0000256" key="13">
    <source>
        <dbReference type="SAM" id="Coils"/>
    </source>
</evidence>
<dbReference type="Pfam" id="PF25037">
    <property type="entry name" value="VPS13_C"/>
    <property type="match status" value="2"/>
</dbReference>
<dbReference type="SUPFAM" id="SSF52402">
    <property type="entry name" value="Adenine nucleotide alpha hydrolases-like"/>
    <property type="match status" value="1"/>
</dbReference>
<dbReference type="InParanoid" id="A0A316VGA0"/>
<feature type="compositionally biased region" description="Basic and acidic residues" evidence="14">
    <location>
        <begin position="586"/>
        <end position="599"/>
    </location>
</feature>
<dbReference type="InterPro" id="IPR033947">
    <property type="entry name" value="ETF_alpha_N"/>
</dbReference>
<dbReference type="CDD" id="cd01715">
    <property type="entry name" value="ETF_alpha"/>
    <property type="match status" value="1"/>
</dbReference>
<proteinExistence type="inferred from homology"/>
<dbReference type="InterPro" id="IPR026854">
    <property type="entry name" value="VPS13_N"/>
</dbReference>
<keyword evidence="13" id="KW-0175">Coiled coil</keyword>
<dbReference type="PROSITE" id="PS00696">
    <property type="entry name" value="ETF_ALPHA"/>
    <property type="match status" value="1"/>
</dbReference>
<evidence type="ECO:0000313" key="17">
    <source>
        <dbReference type="Proteomes" id="UP000245771"/>
    </source>
</evidence>
<dbReference type="InterPro" id="IPR014731">
    <property type="entry name" value="ETF_asu_C"/>
</dbReference>
<gene>
    <name evidence="16" type="ORF">FA14DRAFT_186761</name>
</gene>
<dbReference type="InterPro" id="IPR056748">
    <property type="entry name" value="VPS13-like_C"/>
</dbReference>
<evidence type="ECO:0000313" key="16">
    <source>
        <dbReference type="EMBL" id="PWN36556.1"/>
    </source>
</evidence>
<dbReference type="SMART" id="SM00893">
    <property type="entry name" value="ETF"/>
    <property type="match status" value="1"/>
</dbReference>
<feature type="region of interest" description="Disordered" evidence="14">
    <location>
        <begin position="1632"/>
        <end position="1674"/>
    </location>
</feature>
<dbReference type="GO" id="GO:0007005">
    <property type="term" value="P:mitochondrion organization"/>
    <property type="evidence" value="ECO:0007669"/>
    <property type="project" value="TreeGrafter"/>
</dbReference>
<comment type="function">
    <text evidence="12">The electron transfer flavoprotein serves as a specific electron acceptor for several dehydrogenases, including five acyl-CoA dehydrogenases, glutaryl-CoA and sarcosine dehydrogenase. It transfers the electrons to the main mitochondrial respiratory chain via ETF-ubiquinone oxidoreductase (ETF dehydrogenase).</text>
</comment>
<organism evidence="16 17">
    <name type="scientific">Meira miltonrushii</name>
    <dbReference type="NCBI Taxonomy" id="1280837"/>
    <lineage>
        <taxon>Eukaryota</taxon>
        <taxon>Fungi</taxon>
        <taxon>Dikarya</taxon>
        <taxon>Basidiomycota</taxon>
        <taxon>Ustilaginomycotina</taxon>
        <taxon>Exobasidiomycetes</taxon>
        <taxon>Exobasidiales</taxon>
        <taxon>Brachybasidiaceae</taxon>
        <taxon>Meira</taxon>
    </lineage>
</organism>
<evidence type="ECO:0000256" key="6">
    <source>
        <dbReference type="ARBA" id="ARBA00022448"/>
    </source>
</evidence>
<dbReference type="Pfam" id="PF01012">
    <property type="entry name" value="ETF"/>
    <property type="match status" value="1"/>
</dbReference>
<evidence type="ECO:0000256" key="1">
    <source>
        <dbReference type="ARBA" id="ARBA00004305"/>
    </source>
</evidence>
<dbReference type="SUPFAM" id="SSF52467">
    <property type="entry name" value="DHS-like NAD/FAD-binding domain"/>
    <property type="match status" value="1"/>
</dbReference>
<evidence type="ECO:0000256" key="14">
    <source>
        <dbReference type="SAM" id="MobiDB-lite"/>
    </source>
</evidence>
<dbReference type="GO" id="GO:0006623">
    <property type="term" value="P:protein targeting to vacuole"/>
    <property type="evidence" value="ECO:0007669"/>
    <property type="project" value="TreeGrafter"/>
</dbReference>
<protein>
    <recommendedName>
        <fullName evidence="5">Probable electron transfer flavoprotein subunit alpha, mitochondrial</fullName>
    </recommendedName>
</protein>
<dbReference type="InterPro" id="IPR026847">
    <property type="entry name" value="VPS13"/>
</dbReference>
<dbReference type="STRING" id="1280837.A0A316VGA0"/>
<dbReference type="GO" id="GO:0045053">
    <property type="term" value="P:protein retention in Golgi apparatus"/>
    <property type="evidence" value="ECO:0007669"/>
    <property type="project" value="TreeGrafter"/>
</dbReference>
<dbReference type="Pfam" id="PF00766">
    <property type="entry name" value="ETF_alpha"/>
    <property type="match status" value="1"/>
</dbReference>
<dbReference type="OrthoDB" id="428159at2759"/>
<keyword evidence="8" id="KW-0274">FAD</keyword>
<evidence type="ECO:0000259" key="15">
    <source>
        <dbReference type="SMART" id="SM00893"/>
    </source>
</evidence>
<evidence type="ECO:0000256" key="4">
    <source>
        <dbReference type="ARBA" id="ARBA00011355"/>
    </source>
</evidence>
<feature type="domain" description="Electron transfer flavoprotein alpha/beta-subunit N-terminal" evidence="15">
    <location>
        <begin position="3380"/>
        <end position="3559"/>
    </location>
</feature>